<dbReference type="Gene3D" id="2.60.40.10">
    <property type="entry name" value="Immunoglobulins"/>
    <property type="match status" value="1"/>
</dbReference>
<keyword evidence="2" id="KW-1185">Reference proteome</keyword>
<dbReference type="EMBL" id="JAATJJ010000002">
    <property type="protein sequence ID" value="NJB72631.1"/>
    <property type="molecule type" value="Genomic_DNA"/>
</dbReference>
<dbReference type="Proteomes" id="UP000590442">
    <property type="component" value="Unassembled WGS sequence"/>
</dbReference>
<dbReference type="RefSeq" id="WP_167965852.1">
    <property type="nucleotide sequence ID" value="NZ_JAATJJ010000002.1"/>
</dbReference>
<dbReference type="Gene3D" id="2.60.40.2340">
    <property type="match status" value="2"/>
</dbReference>
<gene>
    <name evidence="1" type="ORF">GGR42_003122</name>
</gene>
<dbReference type="InterPro" id="IPR013783">
    <property type="entry name" value="Ig-like_fold"/>
</dbReference>
<evidence type="ECO:0000313" key="2">
    <source>
        <dbReference type="Proteomes" id="UP000590442"/>
    </source>
</evidence>
<organism evidence="1 2">
    <name type="scientific">Saonia flava</name>
    <dbReference type="NCBI Taxonomy" id="523696"/>
    <lineage>
        <taxon>Bacteria</taxon>
        <taxon>Pseudomonadati</taxon>
        <taxon>Bacteroidota</taxon>
        <taxon>Flavobacteriia</taxon>
        <taxon>Flavobacteriales</taxon>
        <taxon>Flavobacteriaceae</taxon>
        <taxon>Saonia</taxon>
    </lineage>
</organism>
<evidence type="ECO:0000313" key="1">
    <source>
        <dbReference type="EMBL" id="NJB72631.1"/>
    </source>
</evidence>
<protein>
    <submittedName>
        <fullName evidence="1">Uncharacterized protein</fullName>
    </submittedName>
</protein>
<accession>A0A846QWB8</accession>
<sequence>MKKGWCILIIAVLVNSCSKNNDSSTPETVNDPVAVKLEFPLKNSECTLGVDQGLDKTLIEFKWANAENDSYELVLENLSSNQVTRTTTEEHFIEIQLDKNTPYKWYVVSKTNSSVSEKESEHWSFYSAGTGVSNYAPFPADLISPKQSAQFDGSSEQIKLEWNSIDIDGDVVTYDIYVGNESPPSEKVAEDITETVYYMNSHTIGQLYWMVVAKDEKNNSSNSKIGNFIVGQETGIISFEIQNEGEGFEAFIDEEKKEIQLTLGNFAYEKLTPEILMKDGYSISPESGETFNFHDDLFYTVKDPNGIETIFKVLVKSGQHMVKSFIVKNGNEKYYAKIDEDSATITIQLGNFSYASITPEIEVSSKATVESSEVTQMDLTEKSTFMVTSEIGTTKEYSVVTPITISHLYSYFKNPGFNFTTSNIDTGYKVFAGSTQYLNAYNIQNQDNILIELLNLNGDVFAAEVFRSSYSHQHSYEESLSSNRLTVVIPYDLPEGSYSLRISEGERSTSYPHHFEVINDDRLVRITEINKTDFSRGDTLKLKGVNLRKEFAIKSDGSIYGFNEYVNGLSVNQEGTELELIFTTNTYGHLKSWTGNNEKPMAIQTLIEGYEHKLNSNIVYFNVN</sequence>
<reference evidence="1 2" key="1">
    <citation type="submission" date="2020-03" db="EMBL/GenBank/DDBJ databases">
        <title>Genomic Encyclopedia of Type Strains, Phase IV (KMG-IV): sequencing the most valuable type-strain genomes for metagenomic binning, comparative biology and taxonomic classification.</title>
        <authorList>
            <person name="Goeker M."/>
        </authorList>
    </citation>
    <scope>NUCLEOTIDE SEQUENCE [LARGE SCALE GENOMIC DNA]</scope>
    <source>
        <strain evidence="1 2">DSM 29762</strain>
    </source>
</reference>
<dbReference type="AlphaFoldDB" id="A0A846QWB8"/>
<comment type="caution">
    <text evidence="1">The sequence shown here is derived from an EMBL/GenBank/DDBJ whole genome shotgun (WGS) entry which is preliminary data.</text>
</comment>
<proteinExistence type="predicted"/>
<name>A0A846QWB8_9FLAO</name>